<comment type="catalytic activity">
    <reaction evidence="15">
        <text>Couples ATP hydrolysis with the unwinding of duplex DNA by translocating in the 3'-5' direction.</text>
        <dbReference type="EC" id="5.6.2.4"/>
    </reaction>
</comment>
<dbReference type="GO" id="GO:0006260">
    <property type="term" value="P:DNA replication"/>
    <property type="evidence" value="ECO:0007669"/>
    <property type="project" value="InterPro"/>
</dbReference>
<dbReference type="Pfam" id="PF14493">
    <property type="entry name" value="HTH_40"/>
    <property type="match status" value="1"/>
</dbReference>
<keyword evidence="11" id="KW-0238">DNA-binding</keyword>
<evidence type="ECO:0000256" key="10">
    <source>
        <dbReference type="ARBA" id="ARBA00022840"/>
    </source>
</evidence>
<evidence type="ECO:0000259" key="18">
    <source>
        <dbReference type="PROSITE" id="PS50967"/>
    </source>
</evidence>
<keyword evidence="8 21" id="KW-0347">Helicase</keyword>
<dbReference type="PROSITE" id="PS51192">
    <property type="entry name" value="HELICASE_ATP_BIND_1"/>
    <property type="match status" value="1"/>
</dbReference>
<keyword evidence="9" id="KW-0862">Zinc</keyword>
<accession>A0A5C5WMQ1</accession>
<dbReference type="SUPFAM" id="SSF47819">
    <property type="entry name" value="HRDC-like"/>
    <property type="match status" value="1"/>
</dbReference>
<dbReference type="GO" id="GO:0046872">
    <property type="term" value="F:metal ion binding"/>
    <property type="evidence" value="ECO:0007669"/>
    <property type="project" value="UniProtKB-KW"/>
</dbReference>
<organism evidence="21 22">
    <name type="scientific">Thalassoglobus neptunius</name>
    <dbReference type="NCBI Taxonomy" id="1938619"/>
    <lineage>
        <taxon>Bacteria</taxon>
        <taxon>Pseudomonadati</taxon>
        <taxon>Planctomycetota</taxon>
        <taxon>Planctomycetia</taxon>
        <taxon>Planctomycetales</taxon>
        <taxon>Planctomycetaceae</taxon>
        <taxon>Thalassoglobus</taxon>
    </lineage>
</organism>
<dbReference type="FunFam" id="3.40.50.300:FF:000156">
    <property type="entry name" value="ATP-dependent DNA helicase recQ"/>
    <property type="match status" value="1"/>
</dbReference>
<evidence type="ECO:0000256" key="5">
    <source>
        <dbReference type="ARBA" id="ARBA00022741"/>
    </source>
</evidence>
<dbReference type="Pfam" id="PF00271">
    <property type="entry name" value="Helicase_C"/>
    <property type="match status" value="1"/>
</dbReference>
<dbReference type="InterPro" id="IPR010997">
    <property type="entry name" value="HRDC-like_sf"/>
</dbReference>
<dbReference type="GO" id="GO:0043590">
    <property type="term" value="C:bacterial nucleoid"/>
    <property type="evidence" value="ECO:0007669"/>
    <property type="project" value="TreeGrafter"/>
</dbReference>
<dbReference type="InterPro" id="IPR036390">
    <property type="entry name" value="WH_DNA-bd_sf"/>
</dbReference>
<feature type="region of interest" description="Disordered" evidence="17">
    <location>
        <begin position="615"/>
        <end position="636"/>
    </location>
</feature>
<dbReference type="SUPFAM" id="SSF52540">
    <property type="entry name" value="P-loop containing nucleoside triphosphate hydrolases"/>
    <property type="match status" value="1"/>
</dbReference>
<dbReference type="SMART" id="SM00487">
    <property type="entry name" value="DEXDc"/>
    <property type="match status" value="1"/>
</dbReference>
<dbReference type="Pfam" id="PF16124">
    <property type="entry name" value="RecQ_Zn_bind"/>
    <property type="match status" value="1"/>
</dbReference>
<feature type="domain" description="Helicase ATP-binding" evidence="19">
    <location>
        <begin position="39"/>
        <end position="208"/>
    </location>
</feature>
<dbReference type="InterPro" id="IPR029491">
    <property type="entry name" value="Helicase_HTH"/>
</dbReference>
<dbReference type="GO" id="GO:0043138">
    <property type="term" value="F:3'-5' DNA helicase activity"/>
    <property type="evidence" value="ECO:0007669"/>
    <property type="project" value="UniProtKB-EC"/>
</dbReference>
<dbReference type="OrthoDB" id="9763310at2"/>
<protein>
    <recommendedName>
        <fullName evidence="16">DNA helicase RecQ</fullName>
        <ecNumber evidence="16">5.6.2.4</ecNumber>
    </recommendedName>
</protein>
<comment type="cofactor">
    <cofactor evidence="2">
        <name>Zn(2+)</name>
        <dbReference type="ChEBI" id="CHEBI:29105"/>
    </cofactor>
</comment>
<sequence>MTRAAAKSDQALHSRKQLAKVLKDYWGYDSFHELQLPAMESVLADRDSLVVLPTGGGKSLCYQAPAMCREGMAIVISPLISLMKDQVDSLRENGISAAFINSTLTAQEKWEIADQIKGREIKLLYLAPERIQARGQLTRLIESGNPSFVAVDEAHCVSQWGHDFRPHYRELKSLREWFPEISFHGYTATATNRVRADIIEQLGLHEPEVLIGHFDRPNLFYRIAQRDNLLEQVQGVIEKFPSRAGVIYCISRKEVERVTDQLQSLGYRAAAYHAGMDDAQRQANQDAFIKDEIQIIVATVAFGMGIDKPDVRFVIHIGIPKTLENYQQETGRAGRDGLNSECHLFFGGNDARTWKRIFSDQPPTLQQASLESLQTVVDFCHSLDCRHRSLVEHFGQELQEDCGTGCDHCTDGREFEPDSLRYSQMILSSIYRQGEQFATSYTVRVLQGRADDRIRQNAHDELTTYGLLRDKSQETIKAWIGQLVSQGFLGTSGEFGILKITEKGGKLLRGEVEPRLSMPTPKRSSSASRKTSSKSTVPAGSVELFEELRILRTRIAREKSVAPYLIFGDAALQDMASKLPTTEQEFLEVSGVGTKKCEQYGEEFLSLIRNSLQQESSPSEVVEDSEEGQNVEPSRRPISQASLRVFPLFDEGKSIEQVCEELGRQPSTVEKYLVDYLRARQTTDAERWVRPEIISTVESALEELKSPRLKDLFEHFEENIDYTTLRIVVECYRNKMAT</sequence>
<dbReference type="SUPFAM" id="SSF46785">
    <property type="entry name" value="Winged helix' DNA-binding domain"/>
    <property type="match status" value="1"/>
</dbReference>
<evidence type="ECO:0000256" key="14">
    <source>
        <dbReference type="ARBA" id="ARBA00023235"/>
    </source>
</evidence>
<name>A0A5C5WMQ1_9PLAN</name>
<dbReference type="SMART" id="SM00490">
    <property type="entry name" value="HELICc"/>
    <property type="match status" value="1"/>
</dbReference>
<evidence type="ECO:0000256" key="17">
    <source>
        <dbReference type="SAM" id="MobiDB-lite"/>
    </source>
</evidence>
<dbReference type="InterPro" id="IPR036388">
    <property type="entry name" value="WH-like_DNA-bd_sf"/>
</dbReference>
<evidence type="ECO:0000256" key="1">
    <source>
        <dbReference type="ARBA" id="ARBA00001946"/>
    </source>
</evidence>
<evidence type="ECO:0000259" key="20">
    <source>
        <dbReference type="PROSITE" id="PS51194"/>
    </source>
</evidence>
<dbReference type="FunFam" id="3.40.50.300:FF:000296">
    <property type="entry name" value="ATP-dependent DNA helicase RecQ"/>
    <property type="match status" value="1"/>
</dbReference>
<keyword evidence="7 21" id="KW-0378">Hydrolase</keyword>
<dbReference type="CDD" id="cd18794">
    <property type="entry name" value="SF2_C_RecQ"/>
    <property type="match status" value="1"/>
</dbReference>
<dbReference type="InterPro" id="IPR027417">
    <property type="entry name" value="P-loop_NTPase"/>
</dbReference>
<evidence type="ECO:0000259" key="19">
    <source>
        <dbReference type="PROSITE" id="PS51192"/>
    </source>
</evidence>
<evidence type="ECO:0000256" key="15">
    <source>
        <dbReference type="ARBA" id="ARBA00034617"/>
    </source>
</evidence>
<dbReference type="Pfam" id="PF00270">
    <property type="entry name" value="DEAD"/>
    <property type="match status" value="1"/>
</dbReference>
<keyword evidence="14" id="KW-0413">Isomerase</keyword>
<comment type="cofactor">
    <cofactor evidence="1">
        <name>Mg(2+)</name>
        <dbReference type="ChEBI" id="CHEBI:18420"/>
    </cofactor>
</comment>
<feature type="region of interest" description="Disordered" evidence="17">
    <location>
        <begin position="510"/>
        <end position="536"/>
    </location>
</feature>
<dbReference type="EMBL" id="SIHI01000008">
    <property type="protein sequence ID" value="TWT52094.1"/>
    <property type="molecule type" value="Genomic_DNA"/>
</dbReference>
<dbReference type="InterPro" id="IPR011545">
    <property type="entry name" value="DEAD/DEAH_box_helicase_dom"/>
</dbReference>
<dbReference type="CDD" id="cd17920">
    <property type="entry name" value="DEXHc_RecQ"/>
    <property type="match status" value="1"/>
</dbReference>
<dbReference type="InterPro" id="IPR001650">
    <property type="entry name" value="Helicase_C-like"/>
</dbReference>
<dbReference type="InterPro" id="IPR032284">
    <property type="entry name" value="RecQ_Zn-bd"/>
</dbReference>
<dbReference type="GO" id="GO:0030894">
    <property type="term" value="C:replisome"/>
    <property type="evidence" value="ECO:0007669"/>
    <property type="project" value="TreeGrafter"/>
</dbReference>
<dbReference type="PROSITE" id="PS50967">
    <property type="entry name" value="HRDC"/>
    <property type="match status" value="1"/>
</dbReference>
<evidence type="ECO:0000256" key="2">
    <source>
        <dbReference type="ARBA" id="ARBA00001947"/>
    </source>
</evidence>
<dbReference type="GO" id="GO:0005524">
    <property type="term" value="F:ATP binding"/>
    <property type="evidence" value="ECO:0007669"/>
    <property type="project" value="UniProtKB-KW"/>
</dbReference>
<dbReference type="InterPro" id="IPR044876">
    <property type="entry name" value="HRDC_dom_sf"/>
</dbReference>
<dbReference type="NCBIfam" id="TIGR01389">
    <property type="entry name" value="recQ"/>
    <property type="match status" value="1"/>
</dbReference>
<dbReference type="GO" id="GO:0009378">
    <property type="term" value="F:four-way junction helicase activity"/>
    <property type="evidence" value="ECO:0007669"/>
    <property type="project" value="TreeGrafter"/>
</dbReference>
<keyword evidence="5" id="KW-0547">Nucleotide-binding</keyword>
<comment type="caution">
    <text evidence="21">The sequence shown here is derived from an EMBL/GenBank/DDBJ whole genome shotgun (WGS) entry which is preliminary data.</text>
</comment>
<dbReference type="SMART" id="SM00956">
    <property type="entry name" value="RQC"/>
    <property type="match status" value="1"/>
</dbReference>
<keyword evidence="10" id="KW-0067">ATP-binding</keyword>
<dbReference type="Gene3D" id="3.40.50.300">
    <property type="entry name" value="P-loop containing nucleotide triphosphate hydrolases"/>
    <property type="match status" value="2"/>
</dbReference>
<evidence type="ECO:0000313" key="22">
    <source>
        <dbReference type="Proteomes" id="UP000317243"/>
    </source>
</evidence>
<dbReference type="GO" id="GO:0006310">
    <property type="term" value="P:DNA recombination"/>
    <property type="evidence" value="ECO:0007669"/>
    <property type="project" value="UniProtKB-UniRule"/>
</dbReference>
<dbReference type="PANTHER" id="PTHR13710:SF105">
    <property type="entry name" value="ATP-DEPENDENT DNA HELICASE Q1"/>
    <property type="match status" value="1"/>
</dbReference>
<evidence type="ECO:0000256" key="12">
    <source>
        <dbReference type="ARBA" id="ARBA00023172"/>
    </source>
</evidence>
<dbReference type="GO" id="GO:0009432">
    <property type="term" value="P:SOS response"/>
    <property type="evidence" value="ECO:0007669"/>
    <property type="project" value="UniProtKB-UniRule"/>
</dbReference>
<evidence type="ECO:0000256" key="11">
    <source>
        <dbReference type="ARBA" id="ARBA00023125"/>
    </source>
</evidence>
<dbReference type="InterPro" id="IPR018982">
    <property type="entry name" value="RQC_domain"/>
</dbReference>
<comment type="similarity">
    <text evidence="3">Belongs to the helicase family. RecQ subfamily.</text>
</comment>
<keyword evidence="13" id="KW-0234">DNA repair</keyword>
<evidence type="ECO:0000256" key="6">
    <source>
        <dbReference type="ARBA" id="ARBA00022763"/>
    </source>
</evidence>
<dbReference type="SMART" id="SM00341">
    <property type="entry name" value="HRDC"/>
    <property type="match status" value="1"/>
</dbReference>
<reference evidence="21 22" key="1">
    <citation type="submission" date="2019-02" db="EMBL/GenBank/DDBJ databases">
        <title>Deep-cultivation of Planctomycetes and their phenomic and genomic characterization uncovers novel biology.</title>
        <authorList>
            <person name="Wiegand S."/>
            <person name="Jogler M."/>
            <person name="Boedeker C."/>
            <person name="Pinto D."/>
            <person name="Vollmers J."/>
            <person name="Rivas-Marin E."/>
            <person name="Kohn T."/>
            <person name="Peeters S.H."/>
            <person name="Heuer A."/>
            <person name="Rast P."/>
            <person name="Oberbeckmann S."/>
            <person name="Bunk B."/>
            <person name="Jeske O."/>
            <person name="Meyerdierks A."/>
            <person name="Storesund J.E."/>
            <person name="Kallscheuer N."/>
            <person name="Luecker S."/>
            <person name="Lage O.M."/>
            <person name="Pohl T."/>
            <person name="Merkel B.J."/>
            <person name="Hornburger P."/>
            <person name="Mueller R.-W."/>
            <person name="Bruemmer F."/>
            <person name="Labrenz M."/>
            <person name="Spormann A.M."/>
            <person name="Op Den Camp H."/>
            <person name="Overmann J."/>
            <person name="Amann R."/>
            <person name="Jetten M.S.M."/>
            <person name="Mascher T."/>
            <person name="Medema M.H."/>
            <person name="Devos D.P."/>
            <person name="Kaster A.-K."/>
            <person name="Ovreas L."/>
            <person name="Rohde M."/>
            <person name="Galperin M.Y."/>
            <person name="Jogler C."/>
        </authorList>
    </citation>
    <scope>NUCLEOTIDE SEQUENCE [LARGE SCALE GENOMIC DNA]</scope>
    <source>
        <strain evidence="21 22">KOR42</strain>
    </source>
</reference>
<dbReference type="Gene3D" id="1.10.150.80">
    <property type="entry name" value="HRDC domain"/>
    <property type="match status" value="1"/>
</dbReference>
<evidence type="ECO:0000256" key="9">
    <source>
        <dbReference type="ARBA" id="ARBA00022833"/>
    </source>
</evidence>
<evidence type="ECO:0000313" key="21">
    <source>
        <dbReference type="EMBL" id="TWT52094.1"/>
    </source>
</evidence>
<feature type="domain" description="HRDC" evidence="18">
    <location>
        <begin position="538"/>
        <end position="618"/>
    </location>
</feature>
<dbReference type="Gene3D" id="1.10.10.10">
    <property type="entry name" value="Winged helix-like DNA-binding domain superfamily/Winged helix DNA-binding domain"/>
    <property type="match status" value="1"/>
</dbReference>
<dbReference type="AlphaFoldDB" id="A0A5C5WMQ1"/>
<evidence type="ECO:0000256" key="7">
    <source>
        <dbReference type="ARBA" id="ARBA00022801"/>
    </source>
</evidence>
<dbReference type="Proteomes" id="UP000317243">
    <property type="component" value="Unassembled WGS sequence"/>
</dbReference>
<evidence type="ECO:0000256" key="16">
    <source>
        <dbReference type="NCBIfam" id="TIGR01389"/>
    </source>
</evidence>
<dbReference type="Pfam" id="PF00570">
    <property type="entry name" value="HRDC"/>
    <property type="match status" value="1"/>
</dbReference>
<dbReference type="PROSITE" id="PS51194">
    <property type="entry name" value="HELICASE_CTER"/>
    <property type="match status" value="1"/>
</dbReference>
<feature type="compositionally biased region" description="Low complexity" evidence="17">
    <location>
        <begin position="519"/>
        <end position="536"/>
    </location>
</feature>
<keyword evidence="6" id="KW-0227">DNA damage</keyword>
<evidence type="ECO:0000256" key="4">
    <source>
        <dbReference type="ARBA" id="ARBA00022723"/>
    </source>
</evidence>
<dbReference type="Pfam" id="PF09382">
    <property type="entry name" value="RQC"/>
    <property type="match status" value="1"/>
</dbReference>
<gene>
    <name evidence="21" type="primary">recQ</name>
    <name evidence="21" type="ORF">KOR42_31910</name>
</gene>
<keyword evidence="12" id="KW-0233">DNA recombination</keyword>
<dbReference type="GO" id="GO:0006281">
    <property type="term" value="P:DNA repair"/>
    <property type="evidence" value="ECO:0007669"/>
    <property type="project" value="UniProtKB-KW"/>
</dbReference>
<evidence type="ECO:0000256" key="3">
    <source>
        <dbReference type="ARBA" id="ARBA00005446"/>
    </source>
</evidence>
<dbReference type="InterPro" id="IPR002121">
    <property type="entry name" value="HRDC_dom"/>
</dbReference>
<dbReference type="InterPro" id="IPR014001">
    <property type="entry name" value="Helicase_ATP-bd"/>
</dbReference>
<keyword evidence="4" id="KW-0479">Metal-binding</keyword>
<evidence type="ECO:0000256" key="8">
    <source>
        <dbReference type="ARBA" id="ARBA00022806"/>
    </source>
</evidence>
<dbReference type="GO" id="GO:0005737">
    <property type="term" value="C:cytoplasm"/>
    <property type="evidence" value="ECO:0007669"/>
    <property type="project" value="TreeGrafter"/>
</dbReference>
<keyword evidence="22" id="KW-1185">Reference proteome</keyword>
<proteinExistence type="inferred from homology"/>
<evidence type="ECO:0000256" key="13">
    <source>
        <dbReference type="ARBA" id="ARBA00023204"/>
    </source>
</evidence>
<dbReference type="EC" id="5.6.2.4" evidence="16"/>
<dbReference type="InterPro" id="IPR006293">
    <property type="entry name" value="DNA_helicase_ATP-dep_RecQ_bac"/>
</dbReference>
<feature type="domain" description="Helicase C-terminal" evidence="20">
    <location>
        <begin position="232"/>
        <end position="377"/>
    </location>
</feature>
<dbReference type="GO" id="GO:0016787">
    <property type="term" value="F:hydrolase activity"/>
    <property type="evidence" value="ECO:0007669"/>
    <property type="project" value="UniProtKB-KW"/>
</dbReference>
<dbReference type="InterPro" id="IPR004589">
    <property type="entry name" value="DNA_helicase_ATP-dep_RecQ"/>
</dbReference>
<dbReference type="PANTHER" id="PTHR13710">
    <property type="entry name" value="DNA HELICASE RECQ FAMILY MEMBER"/>
    <property type="match status" value="1"/>
</dbReference>
<dbReference type="RefSeq" id="WP_146510670.1">
    <property type="nucleotide sequence ID" value="NZ_SIHI01000008.1"/>
</dbReference>
<dbReference type="NCBIfam" id="TIGR00614">
    <property type="entry name" value="recQ_fam"/>
    <property type="match status" value="1"/>
</dbReference>
<dbReference type="GO" id="GO:0003677">
    <property type="term" value="F:DNA binding"/>
    <property type="evidence" value="ECO:0007669"/>
    <property type="project" value="UniProtKB-KW"/>
</dbReference>